<gene>
    <name evidence="2" type="ORF">KJP28_04325</name>
</gene>
<dbReference type="RefSeq" id="WP_218390989.1">
    <property type="nucleotide sequence ID" value="NZ_JAHUZE010000001.1"/>
</dbReference>
<feature type="domain" description="CREG-like beta-barrel" evidence="1">
    <location>
        <begin position="9"/>
        <end position="150"/>
    </location>
</feature>
<evidence type="ECO:0000259" key="1">
    <source>
        <dbReference type="Pfam" id="PF13883"/>
    </source>
</evidence>
<reference evidence="2 3" key="1">
    <citation type="submission" date="2021-05" db="EMBL/GenBank/DDBJ databases">
        <title>Culturable bacteria isolated from Daya Bay.</title>
        <authorList>
            <person name="Zheng W."/>
            <person name="Yu S."/>
            <person name="Huang Y."/>
        </authorList>
    </citation>
    <scope>NUCLEOTIDE SEQUENCE [LARGE SCALE GENOMIC DNA]</scope>
    <source>
        <strain evidence="2 3">DP4N28-5</strain>
    </source>
</reference>
<dbReference type="EMBL" id="JAHUZE010000001">
    <property type="protein sequence ID" value="MBV7378139.1"/>
    <property type="molecule type" value="Genomic_DNA"/>
</dbReference>
<keyword evidence="3" id="KW-1185">Reference proteome</keyword>
<accession>A0ABS6SYT3</accession>
<name>A0ABS6SYT3_9RHOB</name>
<dbReference type="PANTHER" id="PTHR13343">
    <property type="entry name" value="CREG1 PROTEIN"/>
    <property type="match status" value="1"/>
</dbReference>
<protein>
    <submittedName>
        <fullName evidence="2">Pyridoxamine 5'-phosphate oxidase family protein</fullName>
    </submittedName>
</protein>
<dbReference type="Pfam" id="PF13883">
    <property type="entry name" value="CREG_beta-barrel"/>
    <property type="match status" value="1"/>
</dbReference>
<evidence type="ECO:0000313" key="3">
    <source>
        <dbReference type="Proteomes" id="UP000756530"/>
    </source>
</evidence>
<evidence type="ECO:0000313" key="2">
    <source>
        <dbReference type="EMBL" id="MBV7378139.1"/>
    </source>
</evidence>
<dbReference type="PANTHER" id="PTHR13343:SF17">
    <property type="entry name" value="CELLULAR REPRESSOR OF E1A-STIMULATED GENES, ISOFORM A"/>
    <property type="match status" value="1"/>
</dbReference>
<dbReference type="InterPro" id="IPR055343">
    <property type="entry name" value="CREG_beta-barrel"/>
</dbReference>
<comment type="caution">
    <text evidence="2">The sequence shown here is derived from an EMBL/GenBank/DDBJ whole genome shotgun (WGS) entry which is preliminary data.</text>
</comment>
<organism evidence="2 3">
    <name type="scientific">Maritimibacter dapengensis</name>
    <dbReference type="NCBI Taxonomy" id="2836868"/>
    <lineage>
        <taxon>Bacteria</taxon>
        <taxon>Pseudomonadati</taxon>
        <taxon>Pseudomonadota</taxon>
        <taxon>Alphaproteobacteria</taxon>
        <taxon>Rhodobacterales</taxon>
        <taxon>Roseobacteraceae</taxon>
        <taxon>Maritimibacter</taxon>
    </lineage>
</organism>
<sequence length="166" mass="18072">MQQPNPIRPTDDEARRLAQGLLHEARFAALATLNGSGVPTLARVAFGTDEQGRPLLLVSDIAAHTQAVLANPACALLVGEPGDKGDPLTHPRLTLEGRATTLDKTDTLRARWLHDHPKSKLYIDFADFRFLRIDVDRGFLNGGFGKAYDLTPGDLGLGSPRRRTQA</sequence>
<dbReference type="Proteomes" id="UP000756530">
    <property type="component" value="Unassembled WGS sequence"/>
</dbReference>
<proteinExistence type="predicted"/>